<dbReference type="InterPro" id="IPR036166">
    <property type="entry name" value="YxeA-like_sf"/>
</dbReference>
<name>A0ABT2WFV5_9BACI</name>
<dbReference type="PANTHER" id="PTHR36433:SF2">
    <property type="entry name" value="YXEA FAMILY PROTEIN"/>
    <property type="match status" value="1"/>
</dbReference>
<evidence type="ECO:0000313" key="2">
    <source>
        <dbReference type="EMBL" id="MCU9594579.1"/>
    </source>
</evidence>
<dbReference type="PANTHER" id="PTHR36433">
    <property type="entry name" value="HYPOTHETICAL CYTOSOLIC PROTEIN"/>
    <property type="match status" value="1"/>
</dbReference>
<evidence type="ECO:0000256" key="1">
    <source>
        <dbReference type="SAM" id="Phobius"/>
    </source>
</evidence>
<protein>
    <submittedName>
        <fullName evidence="2">YxeA family protein</fullName>
    </submittedName>
</protein>
<comment type="caution">
    <text evidence="2">The sequence shown here is derived from an EMBL/GenBank/DDBJ whole genome shotgun (WGS) entry which is preliminary data.</text>
</comment>
<sequence>MKKIMKTLIGIILFLTIIIAGIFTIIPKEDRDHINPFIPKEQVYVQINKAPVSNGPRYEYTLTGYNKDGEEREVTFSSGKVLKEQAYLKITAKGSFVEEWEEVQGIELPEKVKHRLSE</sequence>
<dbReference type="InterPro" id="IPR006542">
    <property type="entry name" value="DUF1093"/>
</dbReference>
<organism evidence="2 3">
    <name type="scientific">Pallidibacillus thermolactis</name>
    <dbReference type="NCBI Taxonomy" id="251051"/>
    <lineage>
        <taxon>Bacteria</taxon>
        <taxon>Bacillati</taxon>
        <taxon>Bacillota</taxon>
        <taxon>Bacilli</taxon>
        <taxon>Bacillales</taxon>
        <taxon>Bacillaceae</taxon>
        <taxon>Pallidibacillus</taxon>
    </lineage>
</organism>
<dbReference type="RefSeq" id="WP_263061651.1">
    <property type="nucleotide sequence ID" value="NZ_JAOUSE010000024.1"/>
</dbReference>
<dbReference type="Proteomes" id="UP001208656">
    <property type="component" value="Unassembled WGS sequence"/>
</dbReference>
<keyword evidence="1" id="KW-0472">Membrane</keyword>
<dbReference type="EMBL" id="JAOUSE010000024">
    <property type="protein sequence ID" value="MCU9594579.1"/>
    <property type="molecule type" value="Genomic_DNA"/>
</dbReference>
<accession>A0ABT2WFV5</accession>
<proteinExistence type="predicted"/>
<keyword evidence="1" id="KW-0812">Transmembrane</keyword>
<evidence type="ECO:0000313" key="3">
    <source>
        <dbReference type="Proteomes" id="UP001208656"/>
    </source>
</evidence>
<dbReference type="Gene3D" id="2.40.50.480">
    <property type="match status" value="1"/>
</dbReference>
<keyword evidence="3" id="KW-1185">Reference proteome</keyword>
<reference evidence="2 3" key="1">
    <citation type="submission" date="2022-10" db="EMBL/GenBank/DDBJ databases">
        <title>Description of Fervidibacillus gen. nov. in the family Fervidibacillaceae fam. nov. with two species, Fervidibacillus albus sp. nov., and Fervidibacillus halotolerans sp. nov., isolated from tidal flat sediments.</title>
        <authorList>
            <person name="Kwon K.K."/>
            <person name="Yang S.-H."/>
        </authorList>
    </citation>
    <scope>NUCLEOTIDE SEQUENCE [LARGE SCALE GENOMIC DNA]</scope>
    <source>
        <strain evidence="2 3">DSM 23332</strain>
    </source>
</reference>
<dbReference type="NCBIfam" id="TIGR01655">
    <property type="entry name" value="yxeA_fam"/>
    <property type="match status" value="1"/>
</dbReference>
<keyword evidence="1" id="KW-1133">Transmembrane helix</keyword>
<feature type="transmembrane region" description="Helical" evidence="1">
    <location>
        <begin position="7"/>
        <end position="26"/>
    </location>
</feature>
<dbReference type="SUPFAM" id="SSF159121">
    <property type="entry name" value="BC4932-like"/>
    <property type="match status" value="1"/>
</dbReference>
<gene>
    <name evidence="2" type="ORF">OEV82_08930</name>
</gene>
<dbReference type="Pfam" id="PF06486">
    <property type="entry name" value="DUF1093"/>
    <property type="match status" value="1"/>
</dbReference>